<dbReference type="EMBL" id="QGKX02001290">
    <property type="protein sequence ID" value="KAF3539499.1"/>
    <property type="molecule type" value="Genomic_DNA"/>
</dbReference>
<dbReference type="AlphaFoldDB" id="A0A3N6S517"/>
<gene>
    <name evidence="2" type="ORF">F2Q69_00022819</name>
</gene>
<evidence type="ECO:0000313" key="2">
    <source>
        <dbReference type="EMBL" id="KAF3539499.1"/>
    </source>
</evidence>
<proteinExistence type="predicted"/>
<name>A0A3N6S517_BRACR</name>
<evidence type="ECO:0000313" key="3">
    <source>
        <dbReference type="Proteomes" id="UP000712600"/>
    </source>
</evidence>
<reference evidence="2" key="1">
    <citation type="submission" date="2019-12" db="EMBL/GenBank/DDBJ databases">
        <title>Genome sequencing and annotation of Brassica cretica.</title>
        <authorList>
            <person name="Studholme D.J."/>
            <person name="Sarris P."/>
        </authorList>
    </citation>
    <scope>NUCLEOTIDE SEQUENCE</scope>
    <source>
        <strain evidence="2">PFS-109/04</strain>
        <tissue evidence="2">Leaf</tissue>
    </source>
</reference>
<protein>
    <submittedName>
        <fullName evidence="2">Uncharacterized protein</fullName>
    </submittedName>
</protein>
<feature type="region of interest" description="Disordered" evidence="1">
    <location>
        <begin position="1"/>
        <end position="31"/>
    </location>
</feature>
<comment type="caution">
    <text evidence="2">The sequence shown here is derived from an EMBL/GenBank/DDBJ whole genome shotgun (WGS) entry which is preliminary data.</text>
</comment>
<organism evidence="2 3">
    <name type="scientific">Brassica cretica</name>
    <name type="common">Mustard</name>
    <dbReference type="NCBI Taxonomy" id="69181"/>
    <lineage>
        <taxon>Eukaryota</taxon>
        <taxon>Viridiplantae</taxon>
        <taxon>Streptophyta</taxon>
        <taxon>Embryophyta</taxon>
        <taxon>Tracheophyta</taxon>
        <taxon>Spermatophyta</taxon>
        <taxon>Magnoliopsida</taxon>
        <taxon>eudicotyledons</taxon>
        <taxon>Gunneridae</taxon>
        <taxon>Pentapetalae</taxon>
        <taxon>rosids</taxon>
        <taxon>malvids</taxon>
        <taxon>Brassicales</taxon>
        <taxon>Brassicaceae</taxon>
        <taxon>Brassiceae</taxon>
        <taxon>Brassica</taxon>
    </lineage>
</organism>
<dbReference type="Proteomes" id="UP000712600">
    <property type="component" value="Unassembled WGS sequence"/>
</dbReference>
<feature type="compositionally biased region" description="Basic and acidic residues" evidence="1">
    <location>
        <begin position="1"/>
        <end position="22"/>
    </location>
</feature>
<evidence type="ECO:0000256" key="1">
    <source>
        <dbReference type="SAM" id="MobiDB-lite"/>
    </source>
</evidence>
<sequence length="65" mass="7495">MRRLELDKDEEMKSRRELKDGEFGSTRPYRPHENFPWASAMVLTIGEDKEGASRQAVKGWKGKAS</sequence>
<accession>A0A3N6S517</accession>